<dbReference type="EMBL" id="JBHLUE010000026">
    <property type="protein sequence ID" value="MFC0567538.1"/>
    <property type="molecule type" value="Genomic_DNA"/>
</dbReference>
<evidence type="ECO:0000313" key="2">
    <source>
        <dbReference type="EMBL" id="MFC0567538.1"/>
    </source>
</evidence>
<dbReference type="Pfam" id="PF08241">
    <property type="entry name" value="Methyltransf_11"/>
    <property type="match status" value="1"/>
</dbReference>
<evidence type="ECO:0000259" key="1">
    <source>
        <dbReference type="Pfam" id="PF08241"/>
    </source>
</evidence>
<sequence length="204" mass="21926">MERPASSVTGQPVTSPFAMPRGLLGRLAGLFMLRANRQDDLLNLLDVRAGERVLEVGYGPGALIRLIAERTGATLVQGVDPAREMRTLAAKNNRAAIQTGRVDLRIGSAARTGLPDGSVDRIVSVNTVAIWPDLDAGLRELRRVLRPGGTLLIAWHGGTAPSAIGRRLRLPEGKLHRLDQALREHVGPVSRHPLAALDVFIARG</sequence>
<comment type="caution">
    <text evidence="2">The sequence shown here is derived from an EMBL/GenBank/DDBJ whole genome shotgun (WGS) entry which is preliminary data.</text>
</comment>
<keyword evidence="2" id="KW-0489">Methyltransferase</keyword>
<dbReference type="EC" id="2.1.1.-" evidence="2"/>
<dbReference type="CDD" id="cd02440">
    <property type="entry name" value="AdoMet_MTases"/>
    <property type="match status" value="1"/>
</dbReference>
<feature type="domain" description="Methyltransferase type 11" evidence="1">
    <location>
        <begin position="54"/>
        <end position="153"/>
    </location>
</feature>
<reference evidence="2 3" key="1">
    <citation type="submission" date="2024-09" db="EMBL/GenBank/DDBJ databases">
        <authorList>
            <person name="Sun Q."/>
            <person name="Mori K."/>
        </authorList>
    </citation>
    <scope>NUCLEOTIDE SEQUENCE [LARGE SCALE GENOMIC DNA]</scope>
    <source>
        <strain evidence="2 3">TBRC 2205</strain>
    </source>
</reference>
<name>A0ABV6P3D5_9ACTN</name>
<dbReference type="SUPFAM" id="SSF53335">
    <property type="entry name" value="S-adenosyl-L-methionine-dependent methyltransferases"/>
    <property type="match status" value="1"/>
</dbReference>
<gene>
    <name evidence="2" type="ORF">ACFFHU_25800</name>
</gene>
<dbReference type="InterPro" id="IPR013216">
    <property type="entry name" value="Methyltransf_11"/>
</dbReference>
<dbReference type="GO" id="GO:0032259">
    <property type="term" value="P:methylation"/>
    <property type="evidence" value="ECO:0007669"/>
    <property type="project" value="UniProtKB-KW"/>
</dbReference>
<dbReference type="GO" id="GO:0008168">
    <property type="term" value="F:methyltransferase activity"/>
    <property type="evidence" value="ECO:0007669"/>
    <property type="project" value="UniProtKB-KW"/>
</dbReference>
<accession>A0ABV6P3D5</accession>
<organism evidence="2 3">
    <name type="scientific">Plantactinospora siamensis</name>
    <dbReference type="NCBI Taxonomy" id="555372"/>
    <lineage>
        <taxon>Bacteria</taxon>
        <taxon>Bacillati</taxon>
        <taxon>Actinomycetota</taxon>
        <taxon>Actinomycetes</taxon>
        <taxon>Micromonosporales</taxon>
        <taxon>Micromonosporaceae</taxon>
        <taxon>Plantactinospora</taxon>
    </lineage>
</organism>
<proteinExistence type="predicted"/>
<dbReference type="PANTHER" id="PTHR42912">
    <property type="entry name" value="METHYLTRANSFERASE"/>
    <property type="match status" value="1"/>
</dbReference>
<dbReference type="InterPro" id="IPR029063">
    <property type="entry name" value="SAM-dependent_MTases_sf"/>
</dbReference>
<protein>
    <submittedName>
        <fullName evidence="2">Class I SAM-dependent methyltransferase</fullName>
        <ecNumber evidence="2">2.1.1.-</ecNumber>
    </submittedName>
</protein>
<dbReference type="Proteomes" id="UP001589894">
    <property type="component" value="Unassembled WGS sequence"/>
</dbReference>
<keyword evidence="3" id="KW-1185">Reference proteome</keyword>
<dbReference type="RefSeq" id="WP_377342843.1">
    <property type="nucleotide sequence ID" value="NZ_JBHLUE010000026.1"/>
</dbReference>
<keyword evidence="2" id="KW-0808">Transferase</keyword>
<evidence type="ECO:0000313" key="3">
    <source>
        <dbReference type="Proteomes" id="UP001589894"/>
    </source>
</evidence>
<dbReference type="InterPro" id="IPR050508">
    <property type="entry name" value="Methyltransf_Superfamily"/>
</dbReference>
<dbReference type="Gene3D" id="3.40.50.150">
    <property type="entry name" value="Vaccinia Virus protein VP39"/>
    <property type="match status" value="1"/>
</dbReference>